<evidence type="ECO:0000313" key="1">
    <source>
        <dbReference type="EMBL" id="KGD68986.1"/>
    </source>
</evidence>
<protein>
    <submittedName>
        <fullName evidence="1">Uncharacterized protein</fullName>
    </submittedName>
</protein>
<reference evidence="1 2" key="1">
    <citation type="submission" date="2014-09" db="EMBL/GenBank/DDBJ databases">
        <title>Whole Genome Shotgun of Flavobacterium aquatile LMG 4008.</title>
        <authorList>
            <person name="Gale A.N."/>
            <person name="Pipes S.E."/>
            <person name="Newman J.D."/>
        </authorList>
    </citation>
    <scope>NUCLEOTIDE SEQUENCE [LARGE SCALE GENOMIC DNA]</scope>
    <source>
        <strain evidence="1 2">LMG 4008</strain>
    </source>
</reference>
<comment type="caution">
    <text evidence="1">The sequence shown here is derived from an EMBL/GenBank/DDBJ whole genome shotgun (WGS) entry which is preliminary data.</text>
</comment>
<organism evidence="1 2">
    <name type="scientific">Flavobacterium aquatile LMG 4008 = ATCC 11947</name>
    <dbReference type="NCBI Taxonomy" id="1453498"/>
    <lineage>
        <taxon>Bacteria</taxon>
        <taxon>Pseudomonadati</taxon>
        <taxon>Bacteroidota</taxon>
        <taxon>Flavobacteriia</taxon>
        <taxon>Flavobacteriales</taxon>
        <taxon>Flavobacteriaceae</taxon>
        <taxon>Flavobacterium</taxon>
    </lineage>
</organism>
<name>A0A095SWD7_9FLAO</name>
<keyword evidence="2" id="KW-1185">Reference proteome</keyword>
<dbReference type="AlphaFoldDB" id="A0A095SWD7"/>
<sequence>MNNKDSNSKSISYQQIGEAISKKQFTAKDLEITSRQFNYWKEKDVIPFFIKDRKTLMTLPEALWVLIINELSNIGIVTTKLQSLSSKIWIEPLFSNYADDVIKKAIQDPKGEFSHDDKEWFKFLLEDEIAMHHIFRREITPYMDSIKSCLRSPKQIASFIYCPKTEEYRISSFTNSIGSELNNLFYGETLITIPYIPHLIRLIGIEMNRTTEDLKYLTEIENQIWRSVQFEKPKLLQISLDDGGNNKIYKITESHKKSEELAKFFLNTNLPIGSSIQIEKRSQGNYKVTIKS</sequence>
<dbReference type="EMBL" id="JRHH01000002">
    <property type="protein sequence ID" value="KGD68986.1"/>
    <property type="molecule type" value="Genomic_DNA"/>
</dbReference>
<dbReference type="STRING" id="1453498.LG45_04940"/>
<evidence type="ECO:0000313" key="2">
    <source>
        <dbReference type="Proteomes" id="UP000029554"/>
    </source>
</evidence>
<dbReference type="Proteomes" id="UP000029554">
    <property type="component" value="Unassembled WGS sequence"/>
</dbReference>
<proteinExistence type="predicted"/>
<gene>
    <name evidence="1" type="ORF">LG45_04940</name>
</gene>
<dbReference type="OrthoDB" id="1427473at2"/>
<dbReference type="RefSeq" id="WP_035124904.1">
    <property type="nucleotide sequence ID" value="NZ_JRHH01000002.1"/>
</dbReference>
<dbReference type="eggNOG" id="ENOG5033XCJ">
    <property type="taxonomic scope" value="Bacteria"/>
</dbReference>
<accession>A0A095SWD7</accession>